<dbReference type="SUPFAM" id="SSF46785">
    <property type="entry name" value="Winged helix' DNA-binding domain"/>
    <property type="match status" value="1"/>
</dbReference>
<dbReference type="PATRIC" id="fig|54915.3.peg.5295"/>
<feature type="domain" description="Helix-turn-helix type 11" evidence="1">
    <location>
        <begin position="6"/>
        <end position="58"/>
    </location>
</feature>
<dbReference type="InterPro" id="IPR028349">
    <property type="entry name" value="PafC-like"/>
</dbReference>
<evidence type="ECO:0000313" key="4">
    <source>
        <dbReference type="EMBL" id="GED68148.1"/>
    </source>
</evidence>
<dbReference type="Pfam" id="PF13280">
    <property type="entry name" value="WYL"/>
    <property type="match status" value="1"/>
</dbReference>
<gene>
    <name evidence="5" type="ORF">ADS79_00770</name>
    <name evidence="4" type="ORF">BRE01_18500</name>
</gene>
<dbReference type="InterPro" id="IPR013196">
    <property type="entry name" value="HTH_11"/>
</dbReference>
<dbReference type="OrthoDB" id="9815009at2"/>
<reference evidence="6" key="1">
    <citation type="submission" date="2015-07" db="EMBL/GenBank/DDBJ databases">
        <title>Genome sequencing project for genomic taxonomy and phylogenomics of Bacillus-like bacteria.</title>
        <authorList>
            <person name="Liu B."/>
            <person name="Wang J."/>
            <person name="Zhu Y."/>
            <person name="Liu G."/>
            <person name="Chen Q."/>
            <person name="Chen Z."/>
            <person name="Lan J."/>
            <person name="Che J."/>
            <person name="Ge C."/>
            <person name="Shi H."/>
            <person name="Pan Z."/>
            <person name="Liu X."/>
        </authorList>
    </citation>
    <scope>NUCLEOTIDE SEQUENCE [LARGE SCALE GENOMIC DNA]</scope>
    <source>
        <strain evidence="6">DSM 9887</strain>
    </source>
</reference>
<dbReference type="Proteomes" id="UP000036834">
    <property type="component" value="Unassembled WGS sequence"/>
</dbReference>
<evidence type="ECO:0000313" key="6">
    <source>
        <dbReference type="Proteomes" id="UP000036834"/>
    </source>
</evidence>
<dbReference type="STRING" id="54915.ADS79_00770"/>
<reference evidence="4 7" key="3">
    <citation type="submission" date="2019-06" db="EMBL/GenBank/DDBJ databases">
        <title>Whole genome shotgun sequence of Brevibacillus reuszeri NBRC 15719.</title>
        <authorList>
            <person name="Hosoyama A."/>
            <person name="Uohara A."/>
            <person name="Ohji S."/>
            <person name="Ichikawa N."/>
        </authorList>
    </citation>
    <scope>NUCLEOTIDE SEQUENCE [LARGE SCALE GENOMIC DNA]</scope>
    <source>
        <strain evidence="4 7">NBRC 15719</strain>
    </source>
</reference>
<dbReference type="PANTHER" id="PTHR34580:SF1">
    <property type="entry name" value="PROTEIN PAFC"/>
    <property type="match status" value="1"/>
</dbReference>
<evidence type="ECO:0000259" key="3">
    <source>
        <dbReference type="Pfam" id="PF25583"/>
    </source>
</evidence>
<protein>
    <submittedName>
        <fullName evidence="5">Transcriptional regulator</fullName>
    </submittedName>
</protein>
<dbReference type="RefSeq" id="WP_049736517.1">
    <property type="nucleotide sequence ID" value="NZ_BJON01000006.1"/>
</dbReference>
<evidence type="ECO:0000313" key="5">
    <source>
        <dbReference type="EMBL" id="KNB74280.1"/>
    </source>
</evidence>
<dbReference type="InterPro" id="IPR036388">
    <property type="entry name" value="WH-like_DNA-bd_sf"/>
</dbReference>
<dbReference type="PANTHER" id="PTHR34580">
    <property type="match status" value="1"/>
</dbReference>
<dbReference type="Pfam" id="PF08279">
    <property type="entry name" value="HTH_11"/>
    <property type="match status" value="1"/>
</dbReference>
<reference evidence="5" key="2">
    <citation type="submission" date="2015-07" db="EMBL/GenBank/DDBJ databases">
        <title>MeaNS - Measles Nucleotide Surveillance Program.</title>
        <authorList>
            <person name="Tran T."/>
            <person name="Druce J."/>
        </authorList>
    </citation>
    <scope>NUCLEOTIDE SEQUENCE</scope>
    <source>
        <strain evidence="5">DSM 9887</strain>
    </source>
</reference>
<comment type="caution">
    <text evidence="5">The sequence shown here is derived from an EMBL/GenBank/DDBJ whole genome shotgun (WGS) entry which is preliminary data.</text>
</comment>
<keyword evidence="7" id="KW-1185">Reference proteome</keyword>
<evidence type="ECO:0000259" key="1">
    <source>
        <dbReference type="Pfam" id="PF08279"/>
    </source>
</evidence>
<evidence type="ECO:0000259" key="2">
    <source>
        <dbReference type="Pfam" id="PF13280"/>
    </source>
</evidence>
<evidence type="ECO:0000313" key="7">
    <source>
        <dbReference type="Proteomes" id="UP000319578"/>
    </source>
</evidence>
<dbReference type="InterPro" id="IPR057727">
    <property type="entry name" value="WCX_dom"/>
</dbReference>
<dbReference type="InterPro" id="IPR051534">
    <property type="entry name" value="CBASS_pafABC_assoc_protein"/>
</dbReference>
<feature type="domain" description="WCX" evidence="3">
    <location>
        <begin position="238"/>
        <end position="312"/>
    </location>
</feature>
<dbReference type="InterPro" id="IPR036390">
    <property type="entry name" value="WH_DNA-bd_sf"/>
</dbReference>
<dbReference type="PIRSF" id="PIRSF016838">
    <property type="entry name" value="PafC"/>
    <property type="match status" value="1"/>
</dbReference>
<dbReference type="InterPro" id="IPR026881">
    <property type="entry name" value="WYL_dom"/>
</dbReference>
<dbReference type="EMBL" id="LGIQ01000002">
    <property type="protein sequence ID" value="KNB74280.1"/>
    <property type="molecule type" value="Genomic_DNA"/>
</dbReference>
<proteinExistence type="predicted"/>
<name>A0A0K9Z1E5_9BACL</name>
<dbReference type="EMBL" id="BJON01000006">
    <property type="protein sequence ID" value="GED68148.1"/>
    <property type="molecule type" value="Genomic_DNA"/>
</dbReference>
<dbReference type="Gene3D" id="1.10.10.10">
    <property type="entry name" value="Winged helix-like DNA-binding domain superfamily/Winged helix DNA-binding domain"/>
    <property type="match status" value="1"/>
</dbReference>
<dbReference type="AlphaFoldDB" id="A0A0K9Z1E5"/>
<dbReference type="PROSITE" id="PS52050">
    <property type="entry name" value="WYL"/>
    <property type="match status" value="1"/>
</dbReference>
<feature type="domain" description="WYL" evidence="2">
    <location>
        <begin position="141"/>
        <end position="211"/>
    </location>
</feature>
<dbReference type="Proteomes" id="UP000319578">
    <property type="component" value="Unassembled WGS sequence"/>
</dbReference>
<sequence>MNKTDRLLAIVLELQCKQLLRAEDLAETFETSVRTIYRDMQALSEAGVPIVGSPGLGYSLMEGYFLPPVSFSIEEAVTLLIGTGLVEQAFDPSYGEHAKSSQRKLESLLSDPVRQETARVRSTFRLLGNCGYMAKGQTHDYMETLRQAILNRQKVRFRYKKNIPEADGNRDSVRDVAPYGLVLMRGSWILLAQCDLRQDIRNFRLSRMSGLIVLNEHFTCPADFDLESYRPKDDRKLLVRIQISSAIVDKVKESNQFFIEEIAEHQEAVIVTLRVRQIEEIIPWVLGWGAQVAVLEPDSLRTRIREEAEKMLNHYFPSPNNPASF</sequence>
<dbReference type="Pfam" id="PF25583">
    <property type="entry name" value="WCX"/>
    <property type="match status" value="1"/>
</dbReference>
<organism evidence="5 6">
    <name type="scientific">Brevibacillus reuszeri</name>
    <dbReference type="NCBI Taxonomy" id="54915"/>
    <lineage>
        <taxon>Bacteria</taxon>
        <taxon>Bacillati</taxon>
        <taxon>Bacillota</taxon>
        <taxon>Bacilli</taxon>
        <taxon>Bacillales</taxon>
        <taxon>Paenibacillaceae</taxon>
        <taxon>Brevibacillus</taxon>
    </lineage>
</organism>
<accession>A0A0K9Z1E5</accession>